<name>L8B9H7_PHLRA</name>
<proteinExistence type="predicted"/>
<evidence type="ECO:0000313" key="1">
    <source>
        <dbReference type="EMBL" id="CCF07371.1"/>
    </source>
</evidence>
<gene>
    <name evidence="1" type="ORF">Pra_mt0303</name>
</gene>
<dbReference type="RefSeq" id="YP_007374877.1">
    <property type="nucleotide sequence ID" value="NC_020148.1"/>
</dbReference>
<keyword evidence="1" id="KW-0496">Mitochondrion</keyword>
<reference evidence="1" key="1">
    <citation type="journal article" date="2014" name="PLoS ONE">
        <title>Mitochondrial Genome of Phlebia radiata Is the Second Largest (156 kbp) among Fungi and Features Signs of Genome Flexibility and Recent Recombination Events.</title>
        <authorList>
            <person name="Salavirta H."/>
            <person name="Oksanen I."/>
            <person name="Kuuskeri J."/>
            <person name="Makela M."/>
            <person name="Laine P."/>
            <person name="Paulin L."/>
            <person name="Lundell T."/>
        </authorList>
    </citation>
    <scope>NUCLEOTIDE SEQUENCE</scope>
    <source>
        <strain evidence="1">79</strain>
    </source>
</reference>
<accession>L8B9H7</accession>
<protein>
    <submittedName>
        <fullName evidence="1">Uncharacterized protein</fullName>
    </submittedName>
</protein>
<sequence>MNNLNVKSLLSYIKIGVLLVKDQIALCSSECRLAQAAPSEPNFPNWGLFSAIILGSLVL</sequence>
<dbReference type="EMBL" id="HE613568">
    <property type="protein sequence ID" value="CCF07371.1"/>
    <property type="molecule type" value="Genomic_DNA"/>
</dbReference>
<organism evidence="1">
    <name type="scientific">Phlebia radiata</name>
    <name type="common">White-rot fungus</name>
    <dbReference type="NCBI Taxonomy" id="5308"/>
    <lineage>
        <taxon>Eukaryota</taxon>
        <taxon>Fungi</taxon>
        <taxon>Dikarya</taxon>
        <taxon>Basidiomycota</taxon>
        <taxon>Agaricomycotina</taxon>
        <taxon>Agaricomycetes</taxon>
        <taxon>Polyporales</taxon>
        <taxon>Meruliaceae</taxon>
        <taxon>Phlebia</taxon>
    </lineage>
</organism>
<dbReference type="AlphaFoldDB" id="L8B9H7"/>
<geneLocation type="mitochondrion" evidence="1"/>
<dbReference type="GeneID" id="14469515"/>